<dbReference type="CDD" id="cd04235">
    <property type="entry name" value="AAK_CK"/>
    <property type="match status" value="1"/>
</dbReference>
<dbReference type="STRING" id="1244108.SAMN05444004_11344"/>
<name>A0A1H3SS85_9RHOB</name>
<dbReference type="InterPro" id="IPR036393">
    <property type="entry name" value="AceGlu_kinase-like_sf"/>
</dbReference>
<keyword evidence="7" id="KW-1185">Reference proteome</keyword>
<dbReference type="RefSeq" id="WP_092646823.1">
    <property type="nucleotide sequence ID" value="NZ_FNPX01000013.1"/>
</dbReference>
<accession>A0A1H3SS85</accession>
<dbReference type="Pfam" id="PF00696">
    <property type="entry name" value="AA_kinase"/>
    <property type="match status" value="1"/>
</dbReference>
<dbReference type="PANTHER" id="PTHR30409">
    <property type="entry name" value="CARBAMATE KINASE"/>
    <property type="match status" value="1"/>
</dbReference>
<dbReference type="PIRSF" id="PIRSF000723">
    <property type="entry name" value="Carbamate_kin"/>
    <property type="match status" value="1"/>
</dbReference>
<dbReference type="Gene3D" id="3.40.1160.10">
    <property type="entry name" value="Acetylglutamate kinase-like"/>
    <property type="match status" value="1"/>
</dbReference>
<evidence type="ECO:0000256" key="3">
    <source>
        <dbReference type="ARBA" id="ARBA00022777"/>
    </source>
</evidence>
<dbReference type="EMBL" id="FNPX01000013">
    <property type="protein sequence ID" value="SDZ40401.1"/>
    <property type="molecule type" value="Genomic_DNA"/>
</dbReference>
<dbReference type="PRINTS" id="PR01469">
    <property type="entry name" value="CARBMTKINASE"/>
</dbReference>
<reference evidence="7" key="1">
    <citation type="submission" date="2016-10" db="EMBL/GenBank/DDBJ databases">
        <authorList>
            <person name="Varghese N."/>
            <person name="Submissions S."/>
        </authorList>
    </citation>
    <scope>NUCLEOTIDE SEQUENCE [LARGE SCALE GENOMIC DNA]</scope>
    <source>
        <strain evidence="7">DSM 100420</strain>
    </source>
</reference>
<sequence>MLVVAALGGNALLQRGQAMTPEAQSGNVGRAAEALARIVRAGHDLVITHGNGPQIGMLAMQSDLWPLDILGAETDGMIGYVIERELENALDHDRPVATLLTQVLVDAADPAFKNPTKFVGPVWTRAEAEARALPKGWKIAKDGNGWRRVVASPTPIEIPDMRALRLLLQSGAVIICGGGGGIPVVRGPDGRLSGVEAVVDKDRTTSLLARRLEAGALLLLTDVRSVMADFGTSHARGIPHMTPDEAGHMDLPAGSMAPKVDAAADFARRTGRSAYIGRLEDAAEMLEGNAGTRIGLGHPR</sequence>
<proteinExistence type="inferred from homology"/>
<dbReference type="AlphaFoldDB" id="A0A1H3SS85"/>
<dbReference type="OrthoDB" id="9766717at2"/>
<dbReference type="GO" id="GO:0008804">
    <property type="term" value="F:carbamate kinase activity"/>
    <property type="evidence" value="ECO:0007669"/>
    <property type="project" value="InterPro"/>
</dbReference>
<feature type="domain" description="Aspartate/glutamate/uridylate kinase" evidence="5">
    <location>
        <begin position="1"/>
        <end position="276"/>
    </location>
</feature>
<dbReference type="GO" id="GO:0005829">
    <property type="term" value="C:cytosol"/>
    <property type="evidence" value="ECO:0007669"/>
    <property type="project" value="TreeGrafter"/>
</dbReference>
<evidence type="ECO:0000313" key="6">
    <source>
        <dbReference type="EMBL" id="SDZ40401.1"/>
    </source>
</evidence>
<dbReference type="GO" id="GO:0019546">
    <property type="term" value="P:L-arginine deiminase pathway"/>
    <property type="evidence" value="ECO:0007669"/>
    <property type="project" value="TreeGrafter"/>
</dbReference>
<gene>
    <name evidence="6" type="ORF">SAMN05444004_11344</name>
</gene>
<protein>
    <recommendedName>
        <fullName evidence="4">Carbamate kinase</fullName>
    </recommendedName>
</protein>
<dbReference type="SUPFAM" id="SSF53633">
    <property type="entry name" value="Carbamate kinase-like"/>
    <property type="match status" value="1"/>
</dbReference>
<dbReference type="NCBIfam" id="NF009008">
    <property type="entry name" value="PRK12354.1"/>
    <property type="match status" value="1"/>
</dbReference>
<dbReference type="InterPro" id="IPR003964">
    <property type="entry name" value="Carb_kinase"/>
</dbReference>
<evidence type="ECO:0000313" key="7">
    <source>
        <dbReference type="Proteomes" id="UP000198914"/>
    </source>
</evidence>
<keyword evidence="2 4" id="KW-0808">Transferase</keyword>
<dbReference type="InterPro" id="IPR001048">
    <property type="entry name" value="Asp/Glu/Uridylate_kinase"/>
</dbReference>
<evidence type="ECO:0000256" key="4">
    <source>
        <dbReference type="PIRNR" id="PIRNR000723"/>
    </source>
</evidence>
<evidence type="ECO:0000256" key="1">
    <source>
        <dbReference type="ARBA" id="ARBA00011066"/>
    </source>
</evidence>
<organism evidence="6 7">
    <name type="scientific">Jannaschia faecimaris</name>
    <dbReference type="NCBI Taxonomy" id="1244108"/>
    <lineage>
        <taxon>Bacteria</taxon>
        <taxon>Pseudomonadati</taxon>
        <taxon>Pseudomonadota</taxon>
        <taxon>Alphaproteobacteria</taxon>
        <taxon>Rhodobacterales</taxon>
        <taxon>Roseobacteraceae</taxon>
        <taxon>Jannaschia</taxon>
    </lineage>
</organism>
<dbReference type="Proteomes" id="UP000198914">
    <property type="component" value="Unassembled WGS sequence"/>
</dbReference>
<evidence type="ECO:0000256" key="2">
    <source>
        <dbReference type="ARBA" id="ARBA00022679"/>
    </source>
</evidence>
<keyword evidence="3 4" id="KW-0418">Kinase</keyword>
<evidence type="ECO:0000259" key="5">
    <source>
        <dbReference type="Pfam" id="PF00696"/>
    </source>
</evidence>
<dbReference type="PANTHER" id="PTHR30409:SF1">
    <property type="entry name" value="CARBAMATE KINASE-RELATED"/>
    <property type="match status" value="1"/>
</dbReference>
<comment type="similarity">
    <text evidence="1 4">Belongs to the carbamate kinase family.</text>
</comment>